<dbReference type="EMBL" id="JAFFZN010000004">
    <property type="protein sequence ID" value="MBO8185014.1"/>
    <property type="molecule type" value="Genomic_DNA"/>
</dbReference>
<evidence type="ECO:0000313" key="3">
    <source>
        <dbReference type="Proteomes" id="UP001518976"/>
    </source>
</evidence>
<accession>A0ABS3WPG5</accession>
<evidence type="ECO:0000313" key="2">
    <source>
        <dbReference type="EMBL" id="MBO8185014.1"/>
    </source>
</evidence>
<feature type="region of interest" description="Disordered" evidence="1">
    <location>
        <begin position="1"/>
        <end position="35"/>
    </location>
</feature>
<sequence>MTGRGTQPDSGRGSGRGPDRYEDRVQAGPGGVMTDEVGVITGEVTVVTRSAPGGRGAIDVQYTGAEEWYTLTGSPVPLPPGGLAALHTQVVDLLRRGGAARTPR</sequence>
<protein>
    <submittedName>
        <fullName evidence="2">Uncharacterized protein</fullName>
    </submittedName>
</protein>
<proteinExistence type="predicted"/>
<name>A0ABS3WPG5_9ACTN</name>
<organism evidence="2 3">
    <name type="scientific">Streptomyces spirodelae</name>
    <dbReference type="NCBI Taxonomy" id="2812904"/>
    <lineage>
        <taxon>Bacteria</taxon>
        <taxon>Bacillati</taxon>
        <taxon>Actinomycetota</taxon>
        <taxon>Actinomycetes</taxon>
        <taxon>Kitasatosporales</taxon>
        <taxon>Streptomycetaceae</taxon>
        <taxon>Streptomyces</taxon>
    </lineage>
</organism>
<reference evidence="2 3" key="1">
    <citation type="submission" date="2021-02" db="EMBL/GenBank/DDBJ databases">
        <title>Streptomyces spirodelae sp. nov., isolated from duckweed.</title>
        <authorList>
            <person name="Saimee Y."/>
            <person name="Duangmal K."/>
        </authorList>
    </citation>
    <scope>NUCLEOTIDE SEQUENCE [LARGE SCALE GENOMIC DNA]</scope>
    <source>
        <strain evidence="2 3">DW4-2</strain>
    </source>
</reference>
<keyword evidence="3" id="KW-1185">Reference proteome</keyword>
<evidence type="ECO:0000256" key="1">
    <source>
        <dbReference type="SAM" id="MobiDB-lite"/>
    </source>
</evidence>
<dbReference type="Proteomes" id="UP001518976">
    <property type="component" value="Unassembled WGS sequence"/>
</dbReference>
<dbReference type="RefSeq" id="WP_209263836.1">
    <property type="nucleotide sequence ID" value="NZ_JAFFZN010000004.1"/>
</dbReference>
<gene>
    <name evidence="2" type="ORF">JW592_05960</name>
</gene>
<comment type="caution">
    <text evidence="2">The sequence shown here is derived from an EMBL/GenBank/DDBJ whole genome shotgun (WGS) entry which is preliminary data.</text>
</comment>